<keyword evidence="4" id="KW-1185">Reference proteome</keyword>
<dbReference type="GO" id="GO:0003676">
    <property type="term" value="F:nucleic acid binding"/>
    <property type="evidence" value="ECO:0007669"/>
    <property type="project" value="InterPro"/>
</dbReference>
<keyword evidence="1" id="KW-0479">Metal-binding</keyword>
<keyword evidence="1" id="KW-0862">Zinc</keyword>
<dbReference type="AlphaFoldDB" id="A0AAD2G739"/>
<proteinExistence type="predicted"/>
<evidence type="ECO:0000256" key="1">
    <source>
        <dbReference type="PROSITE-ProRule" id="PRU00047"/>
    </source>
</evidence>
<dbReference type="Proteomes" id="UP001295423">
    <property type="component" value="Unassembled WGS sequence"/>
</dbReference>
<dbReference type="InterPro" id="IPR001878">
    <property type="entry name" value="Znf_CCHC"/>
</dbReference>
<protein>
    <recommendedName>
        <fullName evidence="2">CCHC-type domain-containing protein</fullName>
    </recommendedName>
</protein>
<name>A0AAD2G739_9STRA</name>
<evidence type="ECO:0000313" key="3">
    <source>
        <dbReference type="EMBL" id="CAJ1964678.1"/>
    </source>
</evidence>
<dbReference type="InterPro" id="IPR036875">
    <property type="entry name" value="Znf_CCHC_sf"/>
</dbReference>
<dbReference type="GO" id="GO:0008270">
    <property type="term" value="F:zinc ion binding"/>
    <property type="evidence" value="ECO:0007669"/>
    <property type="project" value="UniProtKB-KW"/>
</dbReference>
<organism evidence="3 4">
    <name type="scientific">Cylindrotheca closterium</name>
    <dbReference type="NCBI Taxonomy" id="2856"/>
    <lineage>
        <taxon>Eukaryota</taxon>
        <taxon>Sar</taxon>
        <taxon>Stramenopiles</taxon>
        <taxon>Ochrophyta</taxon>
        <taxon>Bacillariophyta</taxon>
        <taxon>Bacillariophyceae</taxon>
        <taxon>Bacillariophycidae</taxon>
        <taxon>Bacillariales</taxon>
        <taxon>Bacillariaceae</taxon>
        <taxon>Cylindrotheca</taxon>
    </lineage>
</organism>
<evidence type="ECO:0000259" key="2">
    <source>
        <dbReference type="PROSITE" id="PS50158"/>
    </source>
</evidence>
<gene>
    <name evidence="3" type="ORF">CYCCA115_LOCUS20746</name>
</gene>
<evidence type="ECO:0000313" key="4">
    <source>
        <dbReference type="Proteomes" id="UP001295423"/>
    </source>
</evidence>
<reference evidence="3" key="1">
    <citation type="submission" date="2023-08" db="EMBL/GenBank/DDBJ databases">
        <authorList>
            <person name="Audoor S."/>
            <person name="Bilcke G."/>
        </authorList>
    </citation>
    <scope>NUCLEOTIDE SEQUENCE</scope>
</reference>
<dbReference type="PROSITE" id="PS50158">
    <property type="entry name" value="ZF_CCHC"/>
    <property type="match status" value="1"/>
</dbReference>
<keyword evidence="1" id="KW-0863">Zinc-finger</keyword>
<sequence>MYEFTSLHVIDNTGQAIATGPGPGLPAPFRAAATYFRIELQLIPRLCSLQTDIGINPTKFPPSSNRAVYVPVPRVQNQMDVSITCQMVMDQAHHKEIIAAMAALGEEFSMRAATRDGEPDNKSLRKVVQATDCKDPIPSARTSTHGHLRATMMYDSMAMLFGRIATILNGFNHENPPPTNLSDLAGVAFQAFTQEIKDVVAEHLETGAAGPLLMDYPSNLSRMHRPRERAEKEEKRIKQLVGIANSAGRIRPNRSYVPGRSAPPRPGGRAFAGFHQPEFQGFQGFQEFQDDRSFQAPEIKTVGTFHTAMTPPPTMAAKQNVRVTDGQGRQLVVPTSDSKLYCPEAVVNMLSCMSIMEELGQQQEEENGWTMLSQAEEALQKASGKPYPIHCWGCNEEGHNFRDCPHKEDPQVLKRFYEKLDQWKRQKNEERNRNRNNNSHYRRGGYMTQAICDTVQAIEDPQTESGERTNLLVNLVEAVTAHTSTAAARKRPTRAATQPALSFVTFGSFAAMEQAHQLNFSVNDMLAFLNFPIGLNKSNTANLKGLYDTGGCCNMGKKDYHLAIAKQHPHLVKQIFDLQKIRYAPIKIGGIKDSVEIEVIIEYFIPFENGQGENHTLMIGLTDDFPINTLYGLPLILKAKLVAQFYQNAVISNFFNQEFDLTLKCPRLLPTEQVERNQSSDRKVFSVRFDTTDENL</sequence>
<dbReference type="EMBL" id="CAKOGP040002196">
    <property type="protein sequence ID" value="CAJ1964678.1"/>
    <property type="molecule type" value="Genomic_DNA"/>
</dbReference>
<feature type="domain" description="CCHC-type" evidence="2">
    <location>
        <begin position="391"/>
        <end position="405"/>
    </location>
</feature>
<accession>A0AAD2G739</accession>
<dbReference type="SUPFAM" id="SSF57756">
    <property type="entry name" value="Retrovirus zinc finger-like domains"/>
    <property type="match status" value="1"/>
</dbReference>
<comment type="caution">
    <text evidence="3">The sequence shown here is derived from an EMBL/GenBank/DDBJ whole genome shotgun (WGS) entry which is preliminary data.</text>
</comment>